<evidence type="ECO:0000259" key="2">
    <source>
        <dbReference type="Pfam" id="PF00931"/>
    </source>
</evidence>
<dbReference type="InterPro" id="IPR027417">
    <property type="entry name" value="P-loop_NTPase"/>
</dbReference>
<reference evidence="4 5" key="1">
    <citation type="submission" date="2019-05" db="EMBL/GenBank/DDBJ databases">
        <title>Mikania micrantha, genome provides insights into the molecular mechanism of rapid growth.</title>
        <authorList>
            <person name="Liu B."/>
        </authorList>
    </citation>
    <scope>NUCLEOTIDE SEQUENCE [LARGE SCALE GENOMIC DNA]</scope>
    <source>
        <strain evidence="4">NLD-2019</strain>
        <tissue evidence="4">Leaf</tissue>
    </source>
</reference>
<evidence type="ECO:0000259" key="3">
    <source>
        <dbReference type="Pfam" id="PF07714"/>
    </source>
</evidence>
<dbReference type="Gene3D" id="3.30.200.20">
    <property type="entry name" value="Phosphorylase Kinase, domain 1"/>
    <property type="match status" value="1"/>
</dbReference>
<dbReference type="Gene3D" id="1.10.8.430">
    <property type="entry name" value="Helical domain of apoptotic protease-activating factors"/>
    <property type="match status" value="1"/>
</dbReference>
<dbReference type="OrthoDB" id="1930487at2759"/>
<protein>
    <submittedName>
        <fullName evidence="4">Uncharacterized protein</fullName>
    </submittedName>
</protein>
<dbReference type="Gene3D" id="3.40.50.300">
    <property type="entry name" value="P-loop containing nucleotide triphosphate hydrolases"/>
    <property type="match status" value="1"/>
</dbReference>
<dbReference type="InterPro" id="IPR002182">
    <property type="entry name" value="NB-ARC"/>
</dbReference>
<dbReference type="PANTHER" id="PTHR11017">
    <property type="entry name" value="LEUCINE-RICH REPEAT-CONTAINING PROTEIN"/>
    <property type="match status" value="1"/>
</dbReference>
<feature type="domain" description="Serine-threonine/tyrosine-protein kinase catalytic" evidence="3">
    <location>
        <begin position="106"/>
        <end position="158"/>
    </location>
</feature>
<dbReference type="GO" id="GO:0006952">
    <property type="term" value="P:defense response"/>
    <property type="evidence" value="ECO:0007669"/>
    <property type="project" value="InterPro"/>
</dbReference>
<dbReference type="InterPro" id="IPR042197">
    <property type="entry name" value="Apaf_helical"/>
</dbReference>
<sequence>MVQLLKEDDPPFVVSFIGIVKQTLNVWRYIDGLGHSLLVVGTSIKVAGVAFVLDNLMVAVARPSHAPAVEVYRCSALDPREDGAVNHLQIPLHELSDASNGFSDQNLIAKGGFGNVYKGESVKHGKIAIKMLDTEQGQGDHEFRTEISLLSLYKHENIKPSVSDDSGFATHLQGQSGLEVDLIRQICDDISYKLGYNLPSFEASGETSANTYLVGMETRMQELKSLLEARPGGVSMVGICGMWGSGKSTLASFVYDEISREFEGSCFVINVKARSRMLGFKTLQEEILSNVLKLEVTFTNLEQGRYMMETRLRQKSVLIVLDDVPHPNHLKMLAGSPNWFGKGSRVIFTTRNQNLLNDYNVRTHNVRMLDDTEAIEVFSWHAFGKREPVQGFEKESLSMVSRCGGHPSVLKNLGSFLQGRRRSEWLRILVRLEGIPVDEILKNFKIRDDGVGENIFDQLLD</sequence>
<name>A0A5N6LFY5_9ASTR</name>
<dbReference type="Pfam" id="PF00931">
    <property type="entry name" value="NB-ARC"/>
    <property type="match status" value="1"/>
</dbReference>
<comment type="caution">
    <text evidence="4">The sequence shown here is derived from an EMBL/GenBank/DDBJ whole genome shotgun (WGS) entry which is preliminary data.</text>
</comment>
<proteinExistence type="predicted"/>
<evidence type="ECO:0000313" key="5">
    <source>
        <dbReference type="Proteomes" id="UP000326396"/>
    </source>
</evidence>
<evidence type="ECO:0000313" key="4">
    <source>
        <dbReference type="EMBL" id="KAD1274141.1"/>
    </source>
</evidence>
<keyword evidence="5" id="KW-1185">Reference proteome</keyword>
<gene>
    <name evidence="4" type="ORF">E3N88_43072</name>
</gene>
<keyword evidence="1" id="KW-0433">Leucine-rich repeat</keyword>
<dbReference type="Proteomes" id="UP000326396">
    <property type="component" value="Unassembled WGS sequence"/>
</dbReference>
<dbReference type="InterPro" id="IPR011009">
    <property type="entry name" value="Kinase-like_dom_sf"/>
</dbReference>
<accession>A0A5N6LFY5</accession>
<organism evidence="4 5">
    <name type="scientific">Mikania micrantha</name>
    <name type="common">bitter vine</name>
    <dbReference type="NCBI Taxonomy" id="192012"/>
    <lineage>
        <taxon>Eukaryota</taxon>
        <taxon>Viridiplantae</taxon>
        <taxon>Streptophyta</taxon>
        <taxon>Embryophyta</taxon>
        <taxon>Tracheophyta</taxon>
        <taxon>Spermatophyta</taxon>
        <taxon>Magnoliopsida</taxon>
        <taxon>eudicotyledons</taxon>
        <taxon>Gunneridae</taxon>
        <taxon>Pentapetalae</taxon>
        <taxon>asterids</taxon>
        <taxon>campanulids</taxon>
        <taxon>Asterales</taxon>
        <taxon>Asteraceae</taxon>
        <taxon>Asteroideae</taxon>
        <taxon>Heliantheae alliance</taxon>
        <taxon>Eupatorieae</taxon>
        <taxon>Mikania</taxon>
    </lineage>
</organism>
<dbReference type="Pfam" id="PF07714">
    <property type="entry name" value="PK_Tyr_Ser-Thr"/>
    <property type="match status" value="1"/>
</dbReference>
<dbReference type="InterPro" id="IPR044974">
    <property type="entry name" value="Disease_R_plants"/>
</dbReference>
<dbReference type="SUPFAM" id="SSF56112">
    <property type="entry name" value="Protein kinase-like (PK-like)"/>
    <property type="match status" value="1"/>
</dbReference>
<dbReference type="GO" id="GO:0004672">
    <property type="term" value="F:protein kinase activity"/>
    <property type="evidence" value="ECO:0007669"/>
    <property type="project" value="InterPro"/>
</dbReference>
<feature type="domain" description="NB-ARC" evidence="2">
    <location>
        <begin position="217"/>
        <end position="385"/>
    </location>
</feature>
<dbReference type="PANTHER" id="PTHR11017:SF271">
    <property type="entry name" value="DISEASE RESISTANCE PROTEIN (TIR-NBS-LRR CLASS) FAMILY"/>
    <property type="match status" value="1"/>
</dbReference>
<dbReference type="SUPFAM" id="SSF52540">
    <property type="entry name" value="P-loop containing nucleoside triphosphate hydrolases"/>
    <property type="match status" value="1"/>
</dbReference>
<dbReference type="EMBL" id="SZYD01000907">
    <property type="protein sequence ID" value="KAD1274141.1"/>
    <property type="molecule type" value="Genomic_DNA"/>
</dbReference>
<evidence type="ECO:0000256" key="1">
    <source>
        <dbReference type="ARBA" id="ARBA00022614"/>
    </source>
</evidence>
<dbReference type="PRINTS" id="PR00364">
    <property type="entry name" value="DISEASERSIST"/>
</dbReference>
<dbReference type="GO" id="GO:0043531">
    <property type="term" value="F:ADP binding"/>
    <property type="evidence" value="ECO:0007669"/>
    <property type="project" value="InterPro"/>
</dbReference>
<dbReference type="AlphaFoldDB" id="A0A5N6LFY5"/>
<dbReference type="InterPro" id="IPR001245">
    <property type="entry name" value="Ser-Thr/Tyr_kinase_cat_dom"/>
</dbReference>